<protein>
    <submittedName>
        <fullName evidence="1">Uncharacterized protein</fullName>
    </submittedName>
</protein>
<name>A0A8J3QHJ3_9ACTN</name>
<evidence type="ECO:0000313" key="2">
    <source>
        <dbReference type="Proteomes" id="UP000612899"/>
    </source>
</evidence>
<sequence length="215" mass="23830">MDGVEIPAVLRSLITTPVAHELAKTYTDQVVFPEKLVIDRPDDPHRRFPGWPTAVLVIADENQGVCSWGVPLGEPEPRVLVGGELEGINSTVVYAPDVASYLAARRWDYGSLDREPLLQAQADPLDEASLAHLRAGFDEQPRTHGWPGHTQFRFQRDGVKILLWSGTDQCDWWLSAVDEARLAEAAARLVDLSDLRTSLWANDIAGEALLERLTS</sequence>
<organism evidence="1 2">
    <name type="scientific">Rhizocola hellebori</name>
    <dbReference type="NCBI Taxonomy" id="1392758"/>
    <lineage>
        <taxon>Bacteria</taxon>
        <taxon>Bacillati</taxon>
        <taxon>Actinomycetota</taxon>
        <taxon>Actinomycetes</taxon>
        <taxon>Micromonosporales</taxon>
        <taxon>Micromonosporaceae</taxon>
        <taxon>Rhizocola</taxon>
    </lineage>
</organism>
<reference evidence="1" key="1">
    <citation type="submission" date="2021-01" db="EMBL/GenBank/DDBJ databases">
        <title>Whole genome shotgun sequence of Rhizocola hellebori NBRC 109834.</title>
        <authorList>
            <person name="Komaki H."/>
            <person name="Tamura T."/>
        </authorList>
    </citation>
    <scope>NUCLEOTIDE SEQUENCE</scope>
    <source>
        <strain evidence="1">NBRC 109834</strain>
    </source>
</reference>
<keyword evidence="2" id="KW-1185">Reference proteome</keyword>
<dbReference type="EMBL" id="BONY01000075">
    <property type="protein sequence ID" value="GIH09742.1"/>
    <property type="molecule type" value="Genomic_DNA"/>
</dbReference>
<gene>
    <name evidence="1" type="ORF">Rhe02_78090</name>
</gene>
<dbReference type="AlphaFoldDB" id="A0A8J3QHJ3"/>
<dbReference type="Proteomes" id="UP000612899">
    <property type="component" value="Unassembled WGS sequence"/>
</dbReference>
<dbReference type="RefSeq" id="WP_203913474.1">
    <property type="nucleotide sequence ID" value="NZ_BONY01000075.1"/>
</dbReference>
<accession>A0A8J3QHJ3</accession>
<comment type="caution">
    <text evidence="1">The sequence shown here is derived from an EMBL/GenBank/DDBJ whole genome shotgun (WGS) entry which is preliminary data.</text>
</comment>
<proteinExistence type="predicted"/>
<evidence type="ECO:0000313" key="1">
    <source>
        <dbReference type="EMBL" id="GIH09742.1"/>
    </source>
</evidence>